<evidence type="ECO:0000313" key="3">
    <source>
        <dbReference type="Proteomes" id="UP000001058"/>
    </source>
</evidence>
<feature type="compositionally biased region" description="Basic and acidic residues" evidence="1">
    <location>
        <begin position="101"/>
        <end position="111"/>
    </location>
</feature>
<dbReference type="EMBL" id="GL378327">
    <property type="protein sequence ID" value="EFJ51549.1"/>
    <property type="molecule type" value="Genomic_DNA"/>
</dbReference>
<dbReference type="InParanoid" id="D8TLZ5"/>
<evidence type="ECO:0000256" key="1">
    <source>
        <dbReference type="SAM" id="MobiDB-lite"/>
    </source>
</evidence>
<feature type="compositionally biased region" description="Polar residues" evidence="1">
    <location>
        <begin position="89"/>
        <end position="100"/>
    </location>
</feature>
<protein>
    <submittedName>
        <fullName evidence="2">Uncharacterized protein</fullName>
    </submittedName>
</protein>
<sequence>MHRDRAGDRGFHSVSELAHTTSVRCGADTEAVHGDARGRIARAQAWSGAVRDDAVWCGCGAIHVRRGAPNEKTKKSGDDGTRTGDRGSQAATELAKTTQLRNRERHGEKGQLSRGSTRRTDGQTDVKLGDRASAHHEAVRGDAPERIARAQPKVSVPTTERLNVVRLTSGLRRRTLSWAFTGFGCTAIEEAEFGRQVGVQLGCCHELFDDSCSFVGCGRERAEEADVVECLVAGEQHVRGCTLEATGRDGKVRDPAFFLEATALYEVVGDGVVVTKWYIDSTYIFGGGAGVGGWHGDVCCRPVVRVLMGSSSCSRVPVLFCSPAPRIQMSIPHPGCIYAECTQALMTACPSPLG</sequence>
<name>D8TLZ5_VOLCA</name>
<dbReference type="OrthoDB" id="7491348at2759"/>
<gene>
    <name evidence="2" type="ORF">VOLCADRAFT_87686</name>
</gene>
<dbReference type="KEGG" id="vcn:VOLCADRAFT_87686"/>
<feature type="compositionally biased region" description="Basic and acidic residues" evidence="1">
    <location>
        <begin position="118"/>
        <end position="139"/>
    </location>
</feature>
<accession>D8TLZ5</accession>
<dbReference type="AlphaFoldDB" id="D8TLZ5"/>
<dbReference type="Proteomes" id="UP000001058">
    <property type="component" value="Unassembled WGS sequence"/>
</dbReference>
<keyword evidence="3" id="KW-1185">Reference proteome</keyword>
<feature type="compositionally biased region" description="Basic and acidic residues" evidence="1">
    <location>
        <begin position="68"/>
        <end position="85"/>
    </location>
</feature>
<dbReference type="RefSeq" id="XP_002947501.1">
    <property type="nucleotide sequence ID" value="XM_002947455.1"/>
</dbReference>
<feature type="region of interest" description="Disordered" evidence="1">
    <location>
        <begin position="68"/>
        <end position="139"/>
    </location>
</feature>
<dbReference type="GeneID" id="9620464"/>
<proteinExistence type="predicted"/>
<reference evidence="2 3" key="1">
    <citation type="journal article" date="2010" name="Science">
        <title>Genomic analysis of organismal complexity in the multicellular green alga Volvox carteri.</title>
        <authorList>
            <person name="Prochnik S.E."/>
            <person name="Umen J."/>
            <person name="Nedelcu A.M."/>
            <person name="Hallmann A."/>
            <person name="Miller S.M."/>
            <person name="Nishii I."/>
            <person name="Ferris P."/>
            <person name="Kuo A."/>
            <person name="Mitros T."/>
            <person name="Fritz-Laylin L.K."/>
            <person name="Hellsten U."/>
            <person name="Chapman J."/>
            <person name="Simakov O."/>
            <person name="Rensing S.A."/>
            <person name="Terry A."/>
            <person name="Pangilinan J."/>
            <person name="Kapitonov V."/>
            <person name="Jurka J."/>
            <person name="Salamov A."/>
            <person name="Shapiro H."/>
            <person name="Schmutz J."/>
            <person name="Grimwood J."/>
            <person name="Lindquist E."/>
            <person name="Lucas S."/>
            <person name="Grigoriev I.V."/>
            <person name="Schmitt R."/>
            <person name="Kirk D."/>
            <person name="Rokhsar D.S."/>
        </authorList>
    </citation>
    <scope>NUCLEOTIDE SEQUENCE [LARGE SCALE GENOMIC DNA]</scope>
    <source>
        <strain evidence="3">f. Nagariensis / Eve</strain>
    </source>
</reference>
<organism evidence="3">
    <name type="scientific">Volvox carteri f. nagariensis</name>
    <dbReference type="NCBI Taxonomy" id="3068"/>
    <lineage>
        <taxon>Eukaryota</taxon>
        <taxon>Viridiplantae</taxon>
        <taxon>Chlorophyta</taxon>
        <taxon>core chlorophytes</taxon>
        <taxon>Chlorophyceae</taxon>
        <taxon>CS clade</taxon>
        <taxon>Chlamydomonadales</taxon>
        <taxon>Volvocaceae</taxon>
        <taxon>Volvox</taxon>
    </lineage>
</organism>
<evidence type="ECO:0000313" key="2">
    <source>
        <dbReference type="EMBL" id="EFJ51549.1"/>
    </source>
</evidence>